<dbReference type="PANTHER" id="PTHR32004:SF1">
    <property type="entry name" value="TRNA LIGASE"/>
    <property type="match status" value="1"/>
</dbReference>
<evidence type="ECO:0000313" key="3">
    <source>
        <dbReference type="Proteomes" id="UP001432109"/>
    </source>
</evidence>
<dbReference type="InterPro" id="IPR019039">
    <property type="entry name" value="T4-Rnl1-like_N"/>
</dbReference>
<dbReference type="InterPro" id="IPR027434">
    <property type="entry name" value="Homing_endonucl"/>
</dbReference>
<dbReference type="GO" id="GO:0016787">
    <property type="term" value="F:hydrolase activity"/>
    <property type="evidence" value="ECO:0007669"/>
    <property type="project" value="InterPro"/>
</dbReference>
<dbReference type="EMBL" id="PP034390">
    <property type="protein sequence ID" value="WRW34599.1"/>
    <property type="molecule type" value="Genomic_DNA"/>
</dbReference>
<dbReference type="Gene3D" id="3.60.21.10">
    <property type="match status" value="1"/>
</dbReference>
<dbReference type="InterPro" id="IPR004042">
    <property type="entry name" value="Intein_endonuc_central"/>
</dbReference>
<dbReference type="Pfam" id="PF13671">
    <property type="entry name" value="AAA_33"/>
    <property type="match status" value="1"/>
</dbReference>
<dbReference type="Pfam" id="PF09511">
    <property type="entry name" value="RNA_lig_T4_1"/>
    <property type="match status" value="1"/>
</dbReference>
<dbReference type="InterPro" id="IPR029052">
    <property type="entry name" value="Metallo-depent_PP-like"/>
</dbReference>
<organism evidence="2 3">
    <name type="scientific">Staphylococcus phage CF5</name>
    <dbReference type="NCBI Taxonomy" id="3113739"/>
    <lineage>
        <taxon>Viruses</taxon>
        <taxon>Duplodnaviria</taxon>
        <taxon>Heunggongvirae</taxon>
        <taxon>Uroviricota</taxon>
        <taxon>Caudoviricetes</taxon>
        <taxon>Herelleviridae</taxon>
        <taxon>Twortvirinae</taxon>
        <taxon>Silviavirus</taxon>
    </lineage>
</organism>
<dbReference type="InterPro" id="IPR004843">
    <property type="entry name" value="Calcineurin-like_PHP"/>
</dbReference>
<dbReference type="InterPro" id="IPR004860">
    <property type="entry name" value="LAGLIDADG_dom"/>
</dbReference>
<dbReference type="PANTHER" id="PTHR32004">
    <property type="entry name" value="TRNA LIGASE"/>
    <property type="match status" value="1"/>
</dbReference>
<feature type="domain" description="DOD-type homing endonuclease" evidence="1">
    <location>
        <begin position="142"/>
        <end position="278"/>
    </location>
</feature>
<dbReference type="InterPro" id="IPR027417">
    <property type="entry name" value="P-loop_NTPase"/>
</dbReference>
<dbReference type="GO" id="GO:0004519">
    <property type="term" value="F:endonuclease activity"/>
    <property type="evidence" value="ECO:0007669"/>
    <property type="project" value="InterPro"/>
</dbReference>
<dbReference type="PRINTS" id="PR00379">
    <property type="entry name" value="INTEIN"/>
</dbReference>
<dbReference type="Proteomes" id="UP001432109">
    <property type="component" value="Segment"/>
</dbReference>
<accession>A0AAX4J7B8</accession>
<gene>
    <name evidence="2" type="ORF">CF5_0184</name>
</gene>
<dbReference type="InterPro" id="IPR036844">
    <property type="entry name" value="Hint_dom_sf"/>
</dbReference>
<dbReference type="PROSITE" id="PS50819">
    <property type="entry name" value="INTEIN_ENDONUCLEASE"/>
    <property type="match status" value="1"/>
</dbReference>
<dbReference type="GO" id="GO:0006388">
    <property type="term" value="P:tRNA splicing, via endonucleolytic cleavage and ligation"/>
    <property type="evidence" value="ECO:0007669"/>
    <property type="project" value="TreeGrafter"/>
</dbReference>
<dbReference type="SUPFAM" id="SSF51294">
    <property type="entry name" value="Hedgehog/intein (Hint) domain"/>
    <property type="match status" value="1"/>
</dbReference>
<proteinExistence type="predicted"/>
<dbReference type="SUPFAM" id="SSF55608">
    <property type="entry name" value="Homing endonucleases"/>
    <property type="match status" value="1"/>
</dbReference>
<dbReference type="Gene3D" id="3.40.50.300">
    <property type="entry name" value="P-loop containing nucleotide triphosphate hydrolases"/>
    <property type="match status" value="1"/>
</dbReference>
<dbReference type="Pfam" id="PF00149">
    <property type="entry name" value="Metallophos"/>
    <property type="match status" value="1"/>
</dbReference>
<evidence type="ECO:0000313" key="2">
    <source>
        <dbReference type="EMBL" id="WRW34599.1"/>
    </source>
</evidence>
<dbReference type="SUPFAM" id="SSF52540">
    <property type="entry name" value="P-loop containing nucleoside triphosphate hydrolases"/>
    <property type="match status" value="1"/>
</dbReference>
<reference evidence="2" key="1">
    <citation type="submission" date="2023-12" db="EMBL/GenBank/DDBJ databases">
        <title>Isolation and Characterisation of Novel Lytic Bacteriophages for therapeutic applications in Prosthetic Joint Infections.</title>
        <authorList>
            <person name="Burton N."/>
            <person name="Melo L.D.R."/>
            <person name="Pearce B."/>
            <person name="Tadesse M.D."/>
            <person name="Vryonis E."/>
            <person name="Sagona A."/>
        </authorList>
    </citation>
    <scope>NUCLEOTIDE SEQUENCE</scope>
</reference>
<dbReference type="InterPro" id="IPR006142">
    <property type="entry name" value="INTEIN"/>
</dbReference>
<name>A0AAX4J7B8_9CAUD</name>
<evidence type="ECO:0000259" key="1">
    <source>
        <dbReference type="PROSITE" id="PS50819"/>
    </source>
</evidence>
<protein>
    <submittedName>
        <fullName evidence="2">RNA ligase</fullName>
    </submittedName>
</protein>
<keyword evidence="2" id="KW-0436">Ligase</keyword>
<dbReference type="GO" id="GO:0003972">
    <property type="term" value="F:RNA ligase (ATP) activity"/>
    <property type="evidence" value="ECO:0007669"/>
    <property type="project" value="TreeGrafter"/>
</dbReference>
<dbReference type="Gene3D" id="3.10.28.10">
    <property type="entry name" value="Homing endonucleases"/>
    <property type="match status" value="1"/>
</dbReference>
<dbReference type="SUPFAM" id="SSF56300">
    <property type="entry name" value="Metallo-dependent phosphatases"/>
    <property type="match status" value="1"/>
</dbReference>
<sequence length="1111" mass="130132">MKQLLLMRGAPGSGKALDNNTIIPTPKGNKKVLEIKEGDFLFDRKGNPTKVVGVFPQGKLKAYKVSLEDGSHFIVNDEHIIPYVTSRGNIKSKPLKDIYKDYKTKRQNSFGDGRTTLSHKYKIPKSEAVHYEEKELPLNPYALGILIGDGALTCKYLTISSNEQDVVDMFMKSAGLSQYNKSKYNYNYIFQKQHNGNRPKEIQDIIKELGLNVKSIDRFIPINYLQGSIKQRKELLYGLIDTDGSINIKKTGSRIFSFSTNSDSLAKDVRQLALSLGYGATLQEYHRKEETHKNVEYNVNIYTTENISKSNKHLQKLSTQTDWYESKKELYSKIIDIQEVEEREMTCFSVDNEEKLFLINDYIVTHNTTFIKENGLEHYTLSPDTLRLQFGSPIYNEEGRLAITQDKDNIVWKTLFEILENRMYNGEFTVVDATHSTSKLIKKYEKLAKVYGYRIYVVTLEEDLDTLLKRNEERPELKQVPVEVIENIYERLKHEHIPSVAKELKPENVLSSLEWDKDLMKTNHFNKIHVIGDVHSCFTALNEFASYDYIVDNPDELFIFVGDYFDRGLEPKETFDYLELIHKLENVVLLEGNHERHLRKYAHLDSETYKNLHESNDNNKLFSLATSVFKARGFIPTLKSFLDNGITPKRVRSILRNLQQVVYFNYRGQYYVINHGGILPSMLDNLNKVSTHQLINGVGDYEFDVDSKWENSSVIQIHGHRNLYRERLDLTKKSINLEGRVEKGGYLRVVTISNDNTLTPHEIKNEKFNHKFLVNEDYLKSIDKDLTIDKYLNLAKEEKKSIKVIEQYNDVVSINFTRKAFEKKNWNQLTVSARGLFIDTQVNKVLGRGYNKFFNINERPETKLDMLPDVIKFPLYGYKKENGYLGLVYYDSNIDSLVFCSKSKTHLSKYNNDYALWFKDLFDKQFDDIQVDTIINYLKEYDRTLVFEVIDIENDPHIIEYNSSHIVLLDIIHNTLEFKKESYSSMYTFALSIGVPFKSLSLMFNNWIEFYDWYKNNYNSLDIKHEGYVLEDSNGFMFKYKSKYYNDWKYMRGIVESLAKGNDRRPVQRILQENESLRAFYYWVRDYSNLYRKDLKNTDIITLRKMQEDFV</sequence>
<dbReference type="GO" id="GO:0016539">
    <property type="term" value="P:intein-mediated protein splicing"/>
    <property type="evidence" value="ECO:0007669"/>
    <property type="project" value="InterPro"/>
</dbReference>
<dbReference type="Pfam" id="PF14528">
    <property type="entry name" value="LAGLIDADG_3"/>
    <property type="match status" value="1"/>
</dbReference>